<feature type="transmembrane region" description="Helical" evidence="6">
    <location>
        <begin position="7"/>
        <end position="25"/>
    </location>
</feature>
<comment type="caution">
    <text evidence="8">The sequence shown here is derived from an EMBL/GenBank/DDBJ whole genome shotgun (WGS) entry which is preliminary data.</text>
</comment>
<protein>
    <submittedName>
        <fullName evidence="8">Membrane protein</fullName>
    </submittedName>
</protein>
<feature type="domain" description="EamA" evidence="7">
    <location>
        <begin position="151"/>
        <end position="287"/>
    </location>
</feature>
<gene>
    <name evidence="8" type="ORF">DSM101010T_08430</name>
</gene>
<dbReference type="InterPro" id="IPR037185">
    <property type="entry name" value="EmrE-like"/>
</dbReference>
<feature type="transmembrane region" description="Helical" evidence="6">
    <location>
        <begin position="212"/>
        <end position="233"/>
    </location>
</feature>
<feature type="transmembrane region" description="Helical" evidence="6">
    <location>
        <begin position="180"/>
        <end position="200"/>
    </location>
</feature>
<dbReference type="Gene3D" id="1.10.3730.20">
    <property type="match status" value="1"/>
</dbReference>
<organism evidence="8 9">
    <name type="scientific">Desulfovibrio subterraneus</name>
    <dbReference type="NCBI Taxonomy" id="2718620"/>
    <lineage>
        <taxon>Bacteria</taxon>
        <taxon>Pseudomonadati</taxon>
        <taxon>Thermodesulfobacteriota</taxon>
        <taxon>Desulfovibrionia</taxon>
        <taxon>Desulfovibrionales</taxon>
        <taxon>Desulfovibrionaceae</taxon>
        <taxon>Desulfovibrio</taxon>
    </lineage>
</organism>
<feature type="transmembrane region" description="Helical" evidence="6">
    <location>
        <begin position="120"/>
        <end position="136"/>
    </location>
</feature>
<feature type="transmembrane region" description="Helical" evidence="6">
    <location>
        <begin position="270"/>
        <end position="287"/>
    </location>
</feature>
<feature type="transmembrane region" description="Helical" evidence="6">
    <location>
        <begin position="94"/>
        <end position="113"/>
    </location>
</feature>
<feature type="domain" description="EamA" evidence="7">
    <location>
        <begin position="2"/>
        <end position="133"/>
    </location>
</feature>
<proteinExistence type="inferred from homology"/>
<dbReference type="Proteomes" id="UP000503840">
    <property type="component" value="Unassembled WGS sequence"/>
</dbReference>
<dbReference type="PANTHER" id="PTHR32322">
    <property type="entry name" value="INNER MEMBRANE TRANSPORTER"/>
    <property type="match status" value="1"/>
</dbReference>
<name>A0A7J0BG26_9BACT</name>
<dbReference type="InterPro" id="IPR050638">
    <property type="entry name" value="AA-Vitamin_Transporters"/>
</dbReference>
<keyword evidence="9" id="KW-1185">Reference proteome</keyword>
<dbReference type="SUPFAM" id="SSF103481">
    <property type="entry name" value="Multidrug resistance efflux transporter EmrE"/>
    <property type="match status" value="2"/>
</dbReference>
<feature type="transmembrane region" description="Helical" evidence="6">
    <location>
        <begin position="31"/>
        <end position="49"/>
    </location>
</feature>
<sequence>MIMYLRLLLTAFIWGGTFVAGRMLAGHAGPFASSFWRFAMASVCLVWLVRRKQGGLPKLDARGWGGVCLLGATGIFAYNAFFFTGLQSVPAGRAAVIVAMNPVFIALFAALFFKEGLSRLKLAGIALSVSGAATAISRGDIPALFHSAISWGDVAIFGCVASWVSYSLLGKRMMHTLSPLAAVTYSCLTGTLMLFPFAVAEGMLVATPEYPISNWLAFAYLGVLGTVVGFTWFYEGVKSIGASKAGVFINFVPVTAILSGWLLLGEPLSLSLLVGGLMVVCGVYLTNRG</sequence>
<keyword evidence="4 6" id="KW-1133">Transmembrane helix</keyword>
<dbReference type="PANTHER" id="PTHR32322:SF2">
    <property type="entry name" value="EAMA DOMAIN-CONTAINING PROTEIN"/>
    <property type="match status" value="1"/>
</dbReference>
<comment type="similarity">
    <text evidence="2">Belongs to the EamA transporter family.</text>
</comment>
<evidence type="ECO:0000256" key="2">
    <source>
        <dbReference type="ARBA" id="ARBA00007362"/>
    </source>
</evidence>
<evidence type="ECO:0000313" key="9">
    <source>
        <dbReference type="Proteomes" id="UP000503840"/>
    </source>
</evidence>
<dbReference type="EMBL" id="BLVO01000012">
    <property type="protein sequence ID" value="GFM32478.1"/>
    <property type="molecule type" value="Genomic_DNA"/>
</dbReference>
<dbReference type="GO" id="GO:0016020">
    <property type="term" value="C:membrane"/>
    <property type="evidence" value="ECO:0007669"/>
    <property type="project" value="UniProtKB-SubCell"/>
</dbReference>
<keyword evidence="5 6" id="KW-0472">Membrane</keyword>
<evidence type="ECO:0000256" key="5">
    <source>
        <dbReference type="ARBA" id="ARBA00023136"/>
    </source>
</evidence>
<dbReference type="InterPro" id="IPR000620">
    <property type="entry name" value="EamA_dom"/>
</dbReference>
<evidence type="ECO:0000256" key="3">
    <source>
        <dbReference type="ARBA" id="ARBA00022692"/>
    </source>
</evidence>
<evidence type="ECO:0000259" key="7">
    <source>
        <dbReference type="Pfam" id="PF00892"/>
    </source>
</evidence>
<feature type="transmembrane region" description="Helical" evidence="6">
    <location>
        <begin position="245"/>
        <end position="264"/>
    </location>
</feature>
<keyword evidence="3 6" id="KW-0812">Transmembrane</keyword>
<dbReference type="AlphaFoldDB" id="A0A7J0BG26"/>
<dbReference type="RefSeq" id="WP_174404185.1">
    <property type="nucleotide sequence ID" value="NZ_BLVO01000012.1"/>
</dbReference>
<evidence type="ECO:0000256" key="1">
    <source>
        <dbReference type="ARBA" id="ARBA00004141"/>
    </source>
</evidence>
<accession>A0A7J0BG26</accession>
<dbReference type="Pfam" id="PF00892">
    <property type="entry name" value="EamA"/>
    <property type="match status" value="2"/>
</dbReference>
<reference evidence="8 9" key="1">
    <citation type="submission" date="2020-05" db="EMBL/GenBank/DDBJ databases">
        <title>Draft genome sequence of Desulfovibrio sp. strain HN2T.</title>
        <authorList>
            <person name="Ueno A."/>
            <person name="Tamazawa S."/>
            <person name="Tamamura S."/>
            <person name="Murakami T."/>
            <person name="Kiyama T."/>
            <person name="Inomata H."/>
            <person name="Amano Y."/>
            <person name="Miyakawa K."/>
            <person name="Tamaki H."/>
            <person name="Naganuma T."/>
            <person name="Kaneko K."/>
        </authorList>
    </citation>
    <scope>NUCLEOTIDE SEQUENCE [LARGE SCALE GENOMIC DNA]</scope>
    <source>
        <strain evidence="8 9">HN2</strain>
    </source>
</reference>
<feature type="transmembrane region" description="Helical" evidence="6">
    <location>
        <begin position="61"/>
        <end position="82"/>
    </location>
</feature>
<evidence type="ECO:0000313" key="8">
    <source>
        <dbReference type="EMBL" id="GFM32478.1"/>
    </source>
</evidence>
<evidence type="ECO:0000256" key="6">
    <source>
        <dbReference type="SAM" id="Phobius"/>
    </source>
</evidence>
<comment type="subcellular location">
    <subcellularLocation>
        <location evidence="1">Membrane</location>
        <topology evidence="1">Multi-pass membrane protein</topology>
    </subcellularLocation>
</comment>
<feature type="transmembrane region" description="Helical" evidence="6">
    <location>
        <begin position="148"/>
        <end position="168"/>
    </location>
</feature>
<evidence type="ECO:0000256" key="4">
    <source>
        <dbReference type="ARBA" id="ARBA00022989"/>
    </source>
</evidence>